<dbReference type="PROSITE" id="PS51257">
    <property type="entry name" value="PROKAR_LIPOPROTEIN"/>
    <property type="match status" value="1"/>
</dbReference>
<feature type="transmembrane region" description="Helical" evidence="9">
    <location>
        <begin position="263"/>
        <end position="282"/>
    </location>
</feature>
<dbReference type="PANTHER" id="PTHR23294:SF0">
    <property type="entry name" value="UNC93-LIKE PROTEIN MFSD11"/>
    <property type="match status" value="1"/>
</dbReference>
<dbReference type="InterPro" id="IPR036259">
    <property type="entry name" value="MFS_trans_sf"/>
</dbReference>
<feature type="transmembrane region" description="Helical" evidence="9">
    <location>
        <begin position="7"/>
        <end position="25"/>
    </location>
</feature>
<evidence type="ECO:0000256" key="8">
    <source>
        <dbReference type="ARBA" id="ARBA00041910"/>
    </source>
</evidence>
<feature type="transmembrane region" description="Helical" evidence="9">
    <location>
        <begin position="289"/>
        <end position="307"/>
    </location>
</feature>
<dbReference type="Proteomes" id="UP001158576">
    <property type="component" value="Chromosome 1"/>
</dbReference>
<dbReference type="PANTHER" id="PTHR23294">
    <property type="entry name" value="ET TRANSLATION PRODUCT-RELATED"/>
    <property type="match status" value="1"/>
</dbReference>
<keyword evidence="5 9" id="KW-0472">Membrane</keyword>
<sequence>MNTKDWNIFILGLGFFLVYTGYLTIVGCSETILRSYRNRTGETDVNGFVSLALYSSTNSIMSIFSPVLMSLMSRKYLMLLGGVITACYCAVFIKPIPALLYVFSALSGCGAAFLWIGRGSEFVINSTKKTLHRNASIFFAMYMSGSFGGNIYVFYAWKGRTIIDQSEQNLLAIIMSGITLLGALSFLLLKNNEEGKVVKQKDVGEELRTYLFSAWEMAKNKDVLLLMPLMAEIGILICFYSIVLPTCVGTTPDLPDSKSLMGLAVLMVGVGELLATFVQVLHSKHFIQLGSAFCLLIYSLITFYLTFPDTCTLHATTTPGIISPQKYSILISALAIGYFDCTTQVAMNRAIGSCFKAEWETAGAYVWVGILLAGSVGVASLYATVLTLSVQIIILLVFVLLALICLVKLEMEYTARRTRHNTQCSLEKPE</sequence>
<feature type="transmembrane region" description="Helical" evidence="9">
    <location>
        <begin position="45"/>
        <end position="64"/>
    </location>
</feature>
<keyword evidence="3 9" id="KW-0812">Transmembrane</keyword>
<dbReference type="InterPro" id="IPR051617">
    <property type="entry name" value="UNC-93-like_regulator"/>
</dbReference>
<feature type="transmembrane region" description="Helical" evidence="9">
    <location>
        <begin position="327"/>
        <end position="350"/>
    </location>
</feature>
<evidence type="ECO:0000256" key="4">
    <source>
        <dbReference type="ARBA" id="ARBA00022989"/>
    </source>
</evidence>
<keyword evidence="4 9" id="KW-1133">Transmembrane helix</keyword>
<feature type="transmembrane region" description="Helical" evidence="9">
    <location>
        <begin position="137"/>
        <end position="157"/>
    </location>
</feature>
<proteinExistence type="inferred from homology"/>
<dbReference type="EMBL" id="OU015566">
    <property type="protein sequence ID" value="CAG5102265.1"/>
    <property type="molecule type" value="Genomic_DNA"/>
</dbReference>
<dbReference type="Pfam" id="PF05978">
    <property type="entry name" value="UNC-93"/>
    <property type="match status" value="1"/>
</dbReference>
<accession>A0ABN7STG1</accession>
<reference evidence="10 11" key="1">
    <citation type="submission" date="2021-04" db="EMBL/GenBank/DDBJ databases">
        <authorList>
            <person name="Bliznina A."/>
        </authorList>
    </citation>
    <scope>NUCLEOTIDE SEQUENCE [LARGE SCALE GENOMIC DNA]</scope>
</reference>
<feature type="transmembrane region" description="Helical" evidence="9">
    <location>
        <begin position="388"/>
        <end position="409"/>
    </location>
</feature>
<dbReference type="SUPFAM" id="SSF103473">
    <property type="entry name" value="MFS general substrate transporter"/>
    <property type="match status" value="1"/>
</dbReference>
<evidence type="ECO:0000256" key="2">
    <source>
        <dbReference type="ARBA" id="ARBA00009172"/>
    </source>
</evidence>
<comment type="similarity">
    <text evidence="2">Belongs to the unc-93 family.</text>
</comment>
<feature type="transmembrane region" description="Helical" evidence="9">
    <location>
        <begin position="76"/>
        <end position="93"/>
    </location>
</feature>
<evidence type="ECO:0000313" key="11">
    <source>
        <dbReference type="Proteomes" id="UP001158576"/>
    </source>
</evidence>
<feature type="transmembrane region" description="Helical" evidence="9">
    <location>
        <begin position="362"/>
        <end position="382"/>
    </location>
</feature>
<evidence type="ECO:0000256" key="3">
    <source>
        <dbReference type="ARBA" id="ARBA00022692"/>
    </source>
</evidence>
<feature type="transmembrane region" description="Helical" evidence="9">
    <location>
        <begin position="99"/>
        <end position="116"/>
    </location>
</feature>
<evidence type="ECO:0000256" key="5">
    <source>
        <dbReference type="ARBA" id="ARBA00023136"/>
    </source>
</evidence>
<evidence type="ECO:0000256" key="1">
    <source>
        <dbReference type="ARBA" id="ARBA00004141"/>
    </source>
</evidence>
<dbReference type="Gene3D" id="1.20.1250.20">
    <property type="entry name" value="MFS general substrate transporter like domains"/>
    <property type="match status" value="1"/>
</dbReference>
<dbReference type="InterPro" id="IPR010291">
    <property type="entry name" value="Ion_channel_UNC-93"/>
</dbReference>
<keyword evidence="11" id="KW-1185">Reference proteome</keyword>
<evidence type="ECO:0000256" key="6">
    <source>
        <dbReference type="ARBA" id="ARBA00023180"/>
    </source>
</evidence>
<evidence type="ECO:0000256" key="7">
    <source>
        <dbReference type="ARBA" id="ARBA00040302"/>
    </source>
</evidence>
<organism evidence="10 11">
    <name type="scientific">Oikopleura dioica</name>
    <name type="common">Tunicate</name>
    <dbReference type="NCBI Taxonomy" id="34765"/>
    <lineage>
        <taxon>Eukaryota</taxon>
        <taxon>Metazoa</taxon>
        <taxon>Chordata</taxon>
        <taxon>Tunicata</taxon>
        <taxon>Appendicularia</taxon>
        <taxon>Copelata</taxon>
        <taxon>Oikopleuridae</taxon>
        <taxon>Oikopleura</taxon>
    </lineage>
</organism>
<name>A0ABN7STG1_OIKDI</name>
<feature type="transmembrane region" description="Helical" evidence="9">
    <location>
        <begin position="169"/>
        <end position="189"/>
    </location>
</feature>
<evidence type="ECO:0000313" key="10">
    <source>
        <dbReference type="EMBL" id="CAG5102265.1"/>
    </source>
</evidence>
<evidence type="ECO:0000256" key="9">
    <source>
        <dbReference type="SAM" id="Phobius"/>
    </source>
</evidence>
<comment type="subcellular location">
    <subcellularLocation>
        <location evidence="1">Membrane</location>
        <topology evidence="1">Multi-pass membrane protein</topology>
    </subcellularLocation>
</comment>
<keyword evidence="6" id="KW-0325">Glycoprotein</keyword>
<feature type="transmembrane region" description="Helical" evidence="9">
    <location>
        <begin position="223"/>
        <end position="243"/>
    </location>
</feature>
<gene>
    <name evidence="10" type="ORF">OKIOD_LOCUS8985</name>
</gene>
<protein>
    <recommendedName>
        <fullName evidence="7">UNC93-like protein MFSD11</fullName>
    </recommendedName>
    <alternativeName>
        <fullName evidence="8">Major facilitator superfamily domain-containing protein 11</fullName>
    </alternativeName>
</protein>